<dbReference type="Proteomes" id="UP000298133">
    <property type="component" value="Unassembled WGS sequence"/>
</dbReference>
<evidence type="ECO:0008006" key="3">
    <source>
        <dbReference type="Google" id="ProtNLM"/>
    </source>
</evidence>
<evidence type="ECO:0000313" key="1">
    <source>
        <dbReference type="EMBL" id="TFH67202.1"/>
    </source>
</evidence>
<protein>
    <recommendedName>
        <fullName evidence="3">Aminopeptidase</fullName>
    </recommendedName>
</protein>
<dbReference type="NCBIfam" id="NF038106">
    <property type="entry name" value="gamma_NF038106"/>
    <property type="match status" value="1"/>
</dbReference>
<dbReference type="InterPro" id="IPR047742">
    <property type="entry name" value="PA4642-like"/>
</dbReference>
<accession>A0A4Y8UFR0</accession>
<gene>
    <name evidence="1" type="ORF">E3W66_09260</name>
</gene>
<organism evidence="1 2">
    <name type="scientific">Gammaproteobacteria bacterium LSUCC0057</name>
    <dbReference type="NCBI Taxonomy" id="2559237"/>
    <lineage>
        <taxon>Bacteria</taxon>
        <taxon>Pseudomonadati</taxon>
        <taxon>Pseudomonadota</taxon>
        <taxon>Gammaproteobacteria</taxon>
        <taxon>Cellvibrionales</taxon>
        <taxon>Porticoccaceae</taxon>
        <taxon>SAR92 clade</taxon>
    </lineage>
</organism>
<evidence type="ECO:0000313" key="2">
    <source>
        <dbReference type="Proteomes" id="UP000298133"/>
    </source>
</evidence>
<dbReference type="OrthoDB" id="5736604at2"/>
<dbReference type="AlphaFoldDB" id="A0A4Y8UFR0"/>
<reference evidence="1 2" key="1">
    <citation type="submission" date="2019-03" db="EMBL/GenBank/DDBJ databases">
        <title>Draft genome of Gammaproteobacteria bacterium LSUCC0057, a member of the SAR92 clade.</title>
        <authorList>
            <person name="Lanclos V.C."/>
            <person name="Doiron C."/>
            <person name="Henson M.W."/>
            <person name="Thrash J.C."/>
        </authorList>
    </citation>
    <scope>NUCLEOTIDE SEQUENCE [LARGE SCALE GENOMIC DNA]</scope>
    <source>
        <strain evidence="1 2">LSUCC0057</strain>
    </source>
</reference>
<keyword evidence="2" id="KW-1185">Reference proteome</keyword>
<dbReference type="EMBL" id="SPIA01000004">
    <property type="protein sequence ID" value="TFH67202.1"/>
    <property type="molecule type" value="Genomic_DNA"/>
</dbReference>
<sequence length="98" mass="10662">MSTLKKDKQKVLGEVFDSARVAEFLTAQAPAGTDVDFHALERAYRGMNIDNFVEFLELFSAAGRNLKATNPEGRTLAQIAAEHAFGSDYVAALQQRGG</sequence>
<proteinExistence type="predicted"/>
<comment type="caution">
    <text evidence="1">The sequence shown here is derived from an EMBL/GenBank/DDBJ whole genome shotgun (WGS) entry which is preliminary data.</text>
</comment>
<name>A0A4Y8UFR0_9GAMM</name>